<evidence type="ECO:0000313" key="2">
    <source>
        <dbReference type="Proteomes" id="UP000183794"/>
    </source>
</evidence>
<sequence length="38" mass="4258">MVKFFLVKATSRTTFLKSASAPDKTLNIMPTGEKRQTI</sequence>
<accession>A0A1L0DSU2</accession>
<name>A0A1L0DSU2_9GAMM</name>
<evidence type="ECO:0000313" key="1">
    <source>
        <dbReference type="EMBL" id="SGY92339.1"/>
    </source>
</evidence>
<dbReference type="Proteomes" id="UP000183794">
    <property type="component" value="Unassembled WGS sequence"/>
</dbReference>
<reference evidence="1 2" key="1">
    <citation type="submission" date="2016-11" db="EMBL/GenBank/DDBJ databases">
        <authorList>
            <person name="Jaros S."/>
            <person name="Januszkiewicz K."/>
            <person name="Wedrychowicz H."/>
        </authorList>
    </citation>
    <scope>NUCLEOTIDE SEQUENCE [LARGE SCALE GENOMIC DNA]</scope>
    <source>
        <strain evidence="1">NVI 5450</strain>
    </source>
</reference>
<dbReference type="AlphaFoldDB" id="A0A1L0DSU2"/>
<organism evidence="1 2">
    <name type="scientific">Moritella viscosa</name>
    <dbReference type="NCBI Taxonomy" id="80854"/>
    <lineage>
        <taxon>Bacteria</taxon>
        <taxon>Pseudomonadati</taxon>
        <taxon>Pseudomonadota</taxon>
        <taxon>Gammaproteobacteria</taxon>
        <taxon>Alteromonadales</taxon>
        <taxon>Moritellaceae</taxon>
        <taxon>Moritella</taxon>
    </lineage>
</organism>
<protein>
    <submittedName>
        <fullName evidence="1">Uncharacterized protein</fullName>
    </submittedName>
</protein>
<dbReference type="EMBL" id="FPLD01000043">
    <property type="protein sequence ID" value="SGY92339.1"/>
    <property type="molecule type" value="Genomic_DNA"/>
</dbReference>
<proteinExistence type="predicted"/>
<gene>
    <name evidence="1" type="ORF">NVI5450_1349</name>
</gene>